<dbReference type="Proteomes" id="UP000622552">
    <property type="component" value="Unassembled WGS sequence"/>
</dbReference>
<dbReference type="EMBL" id="JADOUF010000001">
    <property type="protein sequence ID" value="MBG6136904.1"/>
    <property type="molecule type" value="Genomic_DNA"/>
</dbReference>
<feature type="transmembrane region" description="Helical" evidence="1">
    <location>
        <begin position="95"/>
        <end position="118"/>
    </location>
</feature>
<feature type="transmembrane region" description="Helical" evidence="1">
    <location>
        <begin position="350"/>
        <end position="369"/>
    </location>
</feature>
<feature type="transmembrane region" description="Helical" evidence="1">
    <location>
        <begin position="151"/>
        <end position="177"/>
    </location>
</feature>
<reference evidence="2" key="1">
    <citation type="submission" date="2020-11" db="EMBL/GenBank/DDBJ databases">
        <title>Sequencing the genomes of 1000 actinobacteria strains.</title>
        <authorList>
            <person name="Klenk H.-P."/>
        </authorList>
    </citation>
    <scope>NUCLEOTIDE SEQUENCE</scope>
    <source>
        <strain evidence="2">DSM 45356</strain>
    </source>
</reference>
<feature type="transmembrane region" description="Helical" evidence="1">
    <location>
        <begin position="64"/>
        <end position="83"/>
    </location>
</feature>
<proteinExistence type="predicted"/>
<name>A0A8J7GQ56_9ACTN</name>
<dbReference type="RefSeq" id="WP_197003822.1">
    <property type="nucleotide sequence ID" value="NZ_BONS01000016.1"/>
</dbReference>
<accession>A0A8J7GQ56</accession>
<feature type="transmembrane region" description="Helical" evidence="1">
    <location>
        <begin position="309"/>
        <end position="330"/>
    </location>
</feature>
<keyword evidence="1" id="KW-0472">Membrane</keyword>
<gene>
    <name evidence="2" type="ORF">IW245_003098</name>
</gene>
<organism evidence="2 3">
    <name type="scientific">Longispora fulva</name>
    <dbReference type="NCBI Taxonomy" id="619741"/>
    <lineage>
        <taxon>Bacteria</taxon>
        <taxon>Bacillati</taxon>
        <taxon>Actinomycetota</taxon>
        <taxon>Actinomycetes</taxon>
        <taxon>Micromonosporales</taxon>
        <taxon>Micromonosporaceae</taxon>
        <taxon>Longispora</taxon>
    </lineage>
</organism>
<evidence type="ECO:0000313" key="2">
    <source>
        <dbReference type="EMBL" id="MBG6136904.1"/>
    </source>
</evidence>
<keyword evidence="1" id="KW-1133">Transmembrane helix</keyword>
<protein>
    <submittedName>
        <fullName evidence="2">Putative membrane protein YiaA</fullName>
    </submittedName>
</protein>
<feature type="transmembrane region" description="Helical" evidence="1">
    <location>
        <begin position="198"/>
        <end position="218"/>
    </location>
</feature>
<feature type="transmembrane region" description="Helical" evidence="1">
    <location>
        <begin position="40"/>
        <end position="58"/>
    </location>
</feature>
<keyword evidence="1" id="KW-0812">Transmembrane</keyword>
<comment type="caution">
    <text evidence="2">The sequence shown here is derived from an EMBL/GenBank/DDBJ whole genome shotgun (WGS) entry which is preliminary data.</text>
</comment>
<dbReference type="AlphaFoldDB" id="A0A8J7GQ56"/>
<feature type="transmembrane region" description="Helical" evidence="1">
    <location>
        <begin position="224"/>
        <end position="243"/>
    </location>
</feature>
<evidence type="ECO:0000313" key="3">
    <source>
        <dbReference type="Proteomes" id="UP000622552"/>
    </source>
</evidence>
<sequence length="417" mass="45357">MSSQTSPVRRVLWRTESWFIRQGMPQLITGYGFRQVVSRMVPYLVFTALLWLDMFTGFSPAQVLPIAAVGAAATWAWLTRLGTRPPPRLPTGTAVAVLLAHVLGPPVVAVGMAALGWLDFHLSVHGLVEVVLDEPDDLSTRQVFGIIGQVVGLWIAADVLLVAAGYLVAANGLVALSARALRHAVTDLRHSARLQGRALPVLLFVTLFLFFTGELWQLCNRLPWVRIFVLVAVLAAISVLAVATRLRTELGRIERDMSPADVLAACAGTPLARLAPHLASRAVGAALRPRQQANLLFALAIRQLTQGAVVGFGLFCLFTLLGWLVLYPSLARQWIGAPIQYSAWFPGQPAAMFRLAVLLAGFGGMYYVVHSMNNADEREEFFAPTVAELESVLAVHAAYDALDPQTPDRLGPDRHLP</sequence>
<keyword evidence="3" id="KW-1185">Reference proteome</keyword>
<evidence type="ECO:0000256" key="1">
    <source>
        <dbReference type="SAM" id="Phobius"/>
    </source>
</evidence>